<proteinExistence type="predicted"/>
<reference evidence="4" key="1">
    <citation type="submission" date="2017-07" db="EMBL/GenBank/DDBJ databases">
        <title>Taro Niue Genome Assembly and Annotation.</title>
        <authorList>
            <person name="Atibalentja N."/>
            <person name="Keating K."/>
            <person name="Fields C.J."/>
        </authorList>
    </citation>
    <scope>NUCLEOTIDE SEQUENCE</scope>
    <source>
        <strain evidence="4">Niue_2</strain>
        <tissue evidence="4">Leaf</tissue>
    </source>
</reference>
<dbReference type="AlphaFoldDB" id="A0A843XW53"/>
<dbReference type="Proteomes" id="UP000652761">
    <property type="component" value="Unassembled WGS sequence"/>
</dbReference>
<dbReference type="Gene3D" id="1.25.40.10">
    <property type="entry name" value="Tetratricopeptide repeat domain"/>
    <property type="match status" value="1"/>
</dbReference>
<dbReference type="PROSITE" id="PS51375">
    <property type="entry name" value="PPR"/>
    <property type="match status" value="1"/>
</dbReference>
<feature type="region of interest" description="Disordered" evidence="3">
    <location>
        <begin position="163"/>
        <end position="186"/>
    </location>
</feature>
<evidence type="ECO:0000313" key="5">
    <source>
        <dbReference type="Proteomes" id="UP000652761"/>
    </source>
</evidence>
<evidence type="ECO:0000256" key="1">
    <source>
        <dbReference type="ARBA" id="ARBA00022737"/>
    </source>
</evidence>
<dbReference type="Pfam" id="PF01535">
    <property type="entry name" value="PPR"/>
    <property type="match status" value="1"/>
</dbReference>
<protein>
    <recommendedName>
        <fullName evidence="6">Pentatricopeptide repeat-containing protein</fullName>
    </recommendedName>
</protein>
<keyword evidence="1" id="KW-0677">Repeat</keyword>
<dbReference type="InterPro" id="IPR011990">
    <property type="entry name" value="TPR-like_helical_dom_sf"/>
</dbReference>
<evidence type="ECO:0000256" key="3">
    <source>
        <dbReference type="SAM" id="MobiDB-lite"/>
    </source>
</evidence>
<evidence type="ECO:0000256" key="2">
    <source>
        <dbReference type="PROSITE-ProRule" id="PRU00708"/>
    </source>
</evidence>
<keyword evidence="5" id="KW-1185">Reference proteome</keyword>
<dbReference type="InterPro" id="IPR002885">
    <property type="entry name" value="PPR_rpt"/>
</dbReference>
<sequence length="186" mass="20202">MIRQQSPLAAYSLCLISLLGSKKILPLNHKLKQLSSAGHFDKVLALYHHLRLSDTKPDGFTFPYVLKACAATQDSGAGQLVHSHVIRSGHIYSMSSNHVSWNLIVSEYGTNGCPEVALELVNLMRRQGLGLDAVGLKIVVPLCAQLHCEPPLRRTLCAANPLRGEPSARRTPSAAANPLRCEPPPL</sequence>
<gene>
    <name evidence="4" type="ORF">Taro_056376</name>
</gene>
<name>A0A843XW53_COLES</name>
<accession>A0A843XW53</accession>
<dbReference type="NCBIfam" id="TIGR00756">
    <property type="entry name" value="PPR"/>
    <property type="match status" value="1"/>
</dbReference>
<dbReference type="EMBL" id="NMUH01015800">
    <property type="protein sequence ID" value="MQM23312.1"/>
    <property type="molecule type" value="Genomic_DNA"/>
</dbReference>
<evidence type="ECO:0008006" key="6">
    <source>
        <dbReference type="Google" id="ProtNLM"/>
    </source>
</evidence>
<comment type="caution">
    <text evidence="4">The sequence shown here is derived from an EMBL/GenBank/DDBJ whole genome shotgun (WGS) entry which is preliminary data.</text>
</comment>
<dbReference type="GO" id="GO:0003723">
    <property type="term" value="F:RNA binding"/>
    <property type="evidence" value="ECO:0007669"/>
    <property type="project" value="InterPro"/>
</dbReference>
<dbReference type="InterPro" id="IPR046960">
    <property type="entry name" value="PPR_At4g14850-like_plant"/>
</dbReference>
<dbReference type="PANTHER" id="PTHR47926:SF347">
    <property type="entry name" value="PENTATRICOPEPTIDE REPEAT-CONTAINING PROTEIN"/>
    <property type="match status" value="1"/>
</dbReference>
<organism evidence="4 5">
    <name type="scientific">Colocasia esculenta</name>
    <name type="common">Wild taro</name>
    <name type="synonym">Arum esculentum</name>
    <dbReference type="NCBI Taxonomy" id="4460"/>
    <lineage>
        <taxon>Eukaryota</taxon>
        <taxon>Viridiplantae</taxon>
        <taxon>Streptophyta</taxon>
        <taxon>Embryophyta</taxon>
        <taxon>Tracheophyta</taxon>
        <taxon>Spermatophyta</taxon>
        <taxon>Magnoliopsida</taxon>
        <taxon>Liliopsida</taxon>
        <taxon>Araceae</taxon>
        <taxon>Aroideae</taxon>
        <taxon>Colocasieae</taxon>
        <taxon>Colocasia</taxon>
    </lineage>
</organism>
<dbReference type="GO" id="GO:0009451">
    <property type="term" value="P:RNA modification"/>
    <property type="evidence" value="ECO:0007669"/>
    <property type="project" value="InterPro"/>
</dbReference>
<feature type="repeat" description="PPR" evidence="2">
    <location>
        <begin position="97"/>
        <end position="131"/>
    </location>
</feature>
<dbReference type="PANTHER" id="PTHR47926">
    <property type="entry name" value="PENTATRICOPEPTIDE REPEAT-CONTAINING PROTEIN"/>
    <property type="match status" value="1"/>
</dbReference>
<evidence type="ECO:0000313" key="4">
    <source>
        <dbReference type="EMBL" id="MQM23312.1"/>
    </source>
</evidence>